<organism evidence="2 3">
    <name type="scientific">Eleutherodactylus coqui</name>
    <name type="common">Puerto Rican coqui</name>
    <dbReference type="NCBI Taxonomy" id="57060"/>
    <lineage>
        <taxon>Eukaryota</taxon>
        <taxon>Metazoa</taxon>
        <taxon>Chordata</taxon>
        <taxon>Craniata</taxon>
        <taxon>Vertebrata</taxon>
        <taxon>Euteleostomi</taxon>
        <taxon>Amphibia</taxon>
        <taxon>Batrachia</taxon>
        <taxon>Anura</taxon>
        <taxon>Neobatrachia</taxon>
        <taxon>Hyloidea</taxon>
        <taxon>Eleutherodactylidae</taxon>
        <taxon>Eleutherodactylinae</taxon>
        <taxon>Eleutherodactylus</taxon>
        <taxon>Eleutherodactylus</taxon>
    </lineage>
</organism>
<evidence type="ECO:0000313" key="3">
    <source>
        <dbReference type="Proteomes" id="UP000770717"/>
    </source>
</evidence>
<sequence>MLTFGHLLGVIAFLFVTSHVGFNLFLLLNIKNYNKKFREKNTTAGKKNGFSTGIRISILDGDIILVTASLLETSLKYNNTLFLFAGICTGGHYNLNNCYNHLIFKYFVSKTLWNLVSYS</sequence>
<protein>
    <submittedName>
        <fullName evidence="2">Uncharacterized protein</fullName>
    </submittedName>
</protein>
<accession>A0A8J6EY61</accession>
<dbReference type="AlphaFoldDB" id="A0A8J6EY61"/>
<keyword evidence="1" id="KW-1133">Transmembrane helix</keyword>
<evidence type="ECO:0000313" key="2">
    <source>
        <dbReference type="EMBL" id="KAG9477121.1"/>
    </source>
</evidence>
<dbReference type="EMBL" id="WNTK01000010">
    <property type="protein sequence ID" value="KAG9477121.1"/>
    <property type="molecule type" value="Genomic_DNA"/>
</dbReference>
<dbReference type="Proteomes" id="UP000770717">
    <property type="component" value="Unassembled WGS sequence"/>
</dbReference>
<reference evidence="2" key="1">
    <citation type="thesis" date="2020" institute="ProQuest LLC" country="789 East Eisenhower Parkway, Ann Arbor, MI, USA">
        <title>Comparative Genomics and Chromosome Evolution.</title>
        <authorList>
            <person name="Mudd A.B."/>
        </authorList>
    </citation>
    <scope>NUCLEOTIDE SEQUENCE</scope>
    <source>
        <strain evidence="2">HN-11 Male</strain>
        <tissue evidence="2">Kidney and liver</tissue>
    </source>
</reference>
<evidence type="ECO:0000256" key="1">
    <source>
        <dbReference type="SAM" id="Phobius"/>
    </source>
</evidence>
<proteinExistence type="predicted"/>
<gene>
    <name evidence="2" type="ORF">GDO78_002495</name>
</gene>
<keyword evidence="1" id="KW-0812">Transmembrane</keyword>
<keyword evidence="1" id="KW-0472">Membrane</keyword>
<name>A0A8J6EY61_ELECQ</name>
<comment type="caution">
    <text evidence="2">The sequence shown here is derived from an EMBL/GenBank/DDBJ whole genome shotgun (WGS) entry which is preliminary data.</text>
</comment>
<feature type="transmembrane region" description="Helical" evidence="1">
    <location>
        <begin position="6"/>
        <end position="28"/>
    </location>
</feature>
<keyword evidence="3" id="KW-1185">Reference proteome</keyword>